<dbReference type="PROSITE" id="PS51424">
    <property type="entry name" value="ROC"/>
    <property type="match status" value="1"/>
</dbReference>
<evidence type="ECO:0000256" key="3">
    <source>
        <dbReference type="SAM" id="MobiDB-lite"/>
    </source>
</evidence>
<keyword evidence="2" id="KW-0547">Nucleotide-binding</keyword>
<organism evidence="5 6">
    <name type="scientific">Trypanosoma conorhini</name>
    <dbReference type="NCBI Taxonomy" id="83891"/>
    <lineage>
        <taxon>Eukaryota</taxon>
        <taxon>Discoba</taxon>
        <taxon>Euglenozoa</taxon>
        <taxon>Kinetoplastea</taxon>
        <taxon>Metakinetoplastina</taxon>
        <taxon>Trypanosomatida</taxon>
        <taxon>Trypanosomatidae</taxon>
        <taxon>Trypanosoma</taxon>
    </lineage>
</organism>
<dbReference type="EMBL" id="MKKU01000015">
    <property type="protein sequence ID" value="RNF27145.1"/>
    <property type="molecule type" value="Genomic_DNA"/>
</dbReference>
<evidence type="ECO:0000256" key="2">
    <source>
        <dbReference type="ARBA" id="ARBA00022741"/>
    </source>
</evidence>
<name>A0A3R7PYC7_9TRYP</name>
<feature type="region of interest" description="Disordered" evidence="3">
    <location>
        <begin position="43"/>
        <end position="92"/>
    </location>
</feature>
<dbReference type="AlphaFoldDB" id="A0A3R7PYC7"/>
<evidence type="ECO:0000256" key="1">
    <source>
        <dbReference type="ARBA" id="ARBA00022737"/>
    </source>
</evidence>
<dbReference type="Gene3D" id="3.30.70.1390">
    <property type="entry name" value="ROC domain from the Parkinson's disease-associated leucine-rich repeat kinase 2"/>
    <property type="match status" value="1"/>
</dbReference>
<feature type="compositionally biased region" description="Low complexity" evidence="3">
    <location>
        <begin position="59"/>
        <end position="73"/>
    </location>
</feature>
<dbReference type="GO" id="GO:0003924">
    <property type="term" value="F:GTPase activity"/>
    <property type="evidence" value="ECO:0007669"/>
    <property type="project" value="InterPro"/>
</dbReference>
<evidence type="ECO:0000313" key="5">
    <source>
        <dbReference type="EMBL" id="RNF27145.1"/>
    </source>
</evidence>
<evidence type="ECO:0000313" key="6">
    <source>
        <dbReference type="Proteomes" id="UP000284403"/>
    </source>
</evidence>
<dbReference type="Proteomes" id="UP000284403">
    <property type="component" value="Unassembled WGS sequence"/>
</dbReference>
<dbReference type="InterPro" id="IPR027417">
    <property type="entry name" value="P-loop_NTPase"/>
</dbReference>
<feature type="domain" description="Roc" evidence="4">
    <location>
        <begin position="227"/>
        <end position="446"/>
    </location>
</feature>
<reference evidence="5 6" key="1">
    <citation type="journal article" date="2018" name="BMC Genomics">
        <title>Genomic comparison of Trypanosoma conorhini and Trypanosoma rangeli to Trypanosoma cruzi strains of high and low virulence.</title>
        <authorList>
            <person name="Bradwell K.R."/>
            <person name="Koparde V.N."/>
            <person name="Matveyev A.V."/>
            <person name="Serrano M.G."/>
            <person name="Alves J.M."/>
            <person name="Parikh H."/>
            <person name="Huang B."/>
            <person name="Lee V."/>
            <person name="Espinosa-Alvarez O."/>
            <person name="Ortiz P.A."/>
            <person name="Costa-Martins A.G."/>
            <person name="Teixeira M.M."/>
            <person name="Buck G.A."/>
        </authorList>
    </citation>
    <scope>NUCLEOTIDE SEQUENCE [LARGE SCALE GENOMIC DNA]</scope>
    <source>
        <strain evidence="5 6">025E</strain>
    </source>
</reference>
<sequence length="961" mass="105977">MSFRVDAALHAPTEGEEVGGCNALQGGTSGDATEDRAAFRTLPASGRRRVNIPRPTPHADGAGASAHEAAAAGKKAEETAAGPSPLPNGAPRGIALAEKAHFDQSRVNAAPRCGESTAGEVLGRRICAEPSSSARPVKADSAAGVHRNPVDALQLQGVREQLLWLNVTGRDDLLSRYLVNGPAIASHEGHGVTEAHCGGGKPHHVDPEGQSASLHGARQFDARARFTNKQIFRRKLVLLGYQEVGKTSLRKCFESEPFLLKRLPEVRTTTGVEVCSQNIRVAGDWVQLIISDFAGQESYHSHTLFLTDRSIFLLVWKISSVEQDFQGSGICVHEEERLYRWIAEVYAKFPRAKIALVATHLDELRVQGQRSVERILSKVAGKVVSFMQHIAATDPNTGAAVTNEIVGSFAVSCKTRQVIAAGELRHLSGQSLSALLRFFAEVAHRECVEDKEFPAAAIPGRELTLLEAVTSEEKRSPHKLLLPLGEFIHSAVQLGVKSGEEALQVARLMHSWNIIYLFNSYCLSDNTFIMLRPLWLSRLAAALFSYAHVLRTPLHLRSIFGRLEYTVSVAEAADMHLLRKGFLRWPLARVLFRTPLRDILEHEPDELDYTLAVRFLVSLGLVVPVVVPCDEFALLQEETPADLEVGQPLVREAALTRYFVPSLSPFVAPVSLRRLAPVLFNRGTQLKFEFNLLPDEAWWRFQAQLQGRQKIIVLHEPRGALTGDEDEDVWDDYRLLEADEEHNRWRDAMWLAGDCCRVFLYREGLQVIHVFSTATRPHGAEALLEEVEGVMSRLLLEYRGLQRTVCVACPGPDCDGWLPSDEVLMGARVTCRTCRQTINSNDVVAADVGPRRSHGFSDALLREAGELLCLSLSPSYRARLCEHLCVDRAGVLGALPTDSNGGDVEGEGAAAGHAPDCMYALDKVVRAAMLRSLRERVEEEARRRRMLEPAAPTLRVSFPSK</sequence>
<dbReference type="GeneID" id="40314254"/>
<evidence type="ECO:0000259" key="4">
    <source>
        <dbReference type="PROSITE" id="PS51424"/>
    </source>
</evidence>
<keyword evidence="1" id="KW-0677">Repeat</keyword>
<gene>
    <name evidence="5" type="ORF">Tco025E_00643</name>
</gene>
<dbReference type="Gene3D" id="3.40.50.300">
    <property type="entry name" value="P-loop containing nucleotide triphosphate hydrolases"/>
    <property type="match status" value="1"/>
</dbReference>
<dbReference type="CDD" id="cd20335">
    <property type="entry name" value="BRcat_RBR"/>
    <property type="match status" value="1"/>
</dbReference>
<dbReference type="OrthoDB" id="3176171at2759"/>
<proteinExistence type="predicted"/>
<accession>A0A3R7PYC7</accession>
<dbReference type="GO" id="GO:0005525">
    <property type="term" value="F:GTP binding"/>
    <property type="evidence" value="ECO:0007669"/>
    <property type="project" value="InterPro"/>
</dbReference>
<protein>
    <recommendedName>
        <fullName evidence="4">Roc domain-containing protein</fullName>
    </recommendedName>
</protein>
<keyword evidence="6" id="KW-1185">Reference proteome</keyword>
<dbReference type="SUPFAM" id="SSF52540">
    <property type="entry name" value="P-loop containing nucleoside triphosphate hydrolases"/>
    <property type="match status" value="1"/>
</dbReference>
<dbReference type="InterPro" id="IPR020859">
    <property type="entry name" value="ROC"/>
</dbReference>
<dbReference type="Pfam" id="PF08477">
    <property type="entry name" value="Roc"/>
    <property type="match status" value="1"/>
</dbReference>
<dbReference type="RefSeq" id="XP_029232351.1">
    <property type="nucleotide sequence ID" value="XM_029367583.1"/>
</dbReference>
<comment type="caution">
    <text evidence="5">The sequence shown here is derived from an EMBL/GenBank/DDBJ whole genome shotgun (WGS) entry which is preliminary data.</text>
</comment>